<dbReference type="AlphaFoldDB" id="A0A9D3X8V8"/>
<gene>
    <name evidence="1" type="ORF">KIL84_008626</name>
</gene>
<accession>A0A9D3X8V8</accession>
<evidence type="ECO:0000313" key="1">
    <source>
        <dbReference type="EMBL" id="KAH1174635.1"/>
    </source>
</evidence>
<comment type="caution">
    <text evidence="1">The sequence shown here is derived from an EMBL/GenBank/DDBJ whole genome shotgun (WGS) entry which is preliminary data.</text>
</comment>
<keyword evidence="2" id="KW-1185">Reference proteome</keyword>
<proteinExistence type="predicted"/>
<protein>
    <submittedName>
        <fullName evidence="1">Uncharacterized protein</fullName>
    </submittedName>
</protein>
<dbReference type="EMBL" id="JAHDVG010000479">
    <property type="protein sequence ID" value="KAH1174635.1"/>
    <property type="molecule type" value="Genomic_DNA"/>
</dbReference>
<sequence length="148" mass="16518">MQQKDCLVLRTGKVGAKMRSRFLDMEGDWKTMQRRQEGTKDDFRTCNARAVQGEAHMQSAHNAVLNLPLSGAITLNQRHRTCSSLCPLTYSCTGNNTCTPGTSYILPKLPGDQSLHLLYSLCLSLCSICLELNLRNVRIPNSFPFPSL</sequence>
<dbReference type="Proteomes" id="UP000827986">
    <property type="component" value="Unassembled WGS sequence"/>
</dbReference>
<reference evidence="1" key="1">
    <citation type="submission" date="2021-09" db="EMBL/GenBank/DDBJ databases">
        <title>The genome of Mauremys mutica provides insights into the evolution of semi-aquatic lifestyle.</title>
        <authorList>
            <person name="Gong S."/>
            <person name="Gao Y."/>
        </authorList>
    </citation>
    <scope>NUCLEOTIDE SEQUENCE</scope>
    <source>
        <strain evidence="1">MM-2020</strain>
        <tissue evidence="1">Muscle</tissue>
    </source>
</reference>
<evidence type="ECO:0000313" key="2">
    <source>
        <dbReference type="Proteomes" id="UP000827986"/>
    </source>
</evidence>
<organism evidence="1 2">
    <name type="scientific">Mauremys mutica</name>
    <name type="common">yellowpond turtle</name>
    <dbReference type="NCBI Taxonomy" id="74926"/>
    <lineage>
        <taxon>Eukaryota</taxon>
        <taxon>Metazoa</taxon>
        <taxon>Chordata</taxon>
        <taxon>Craniata</taxon>
        <taxon>Vertebrata</taxon>
        <taxon>Euteleostomi</taxon>
        <taxon>Archelosauria</taxon>
        <taxon>Testudinata</taxon>
        <taxon>Testudines</taxon>
        <taxon>Cryptodira</taxon>
        <taxon>Durocryptodira</taxon>
        <taxon>Testudinoidea</taxon>
        <taxon>Geoemydidae</taxon>
        <taxon>Geoemydinae</taxon>
        <taxon>Mauremys</taxon>
    </lineage>
</organism>
<name>A0A9D3X8V8_9SAUR</name>